<reference evidence="2 3" key="1">
    <citation type="submission" date="2019-10" db="EMBL/GenBank/DDBJ databases">
        <title>Gracilibacillus salitolerans sp. nov., a moderate halophile isolated from a saline soil in northwest China.</title>
        <authorList>
            <person name="Gan L."/>
        </authorList>
    </citation>
    <scope>NUCLEOTIDE SEQUENCE [LARGE SCALE GENOMIC DNA]</scope>
    <source>
        <strain evidence="2 3">TP2-8</strain>
    </source>
</reference>
<feature type="transmembrane region" description="Helical" evidence="1">
    <location>
        <begin position="203"/>
        <end position="221"/>
    </location>
</feature>
<comment type="caution">
    <text evidence="2">The sequence shown here is derived from an EMBL/GenBank/DDBJ whole genome shotgun (WGS) entry which is preliminary data.</text>
</comment>
<dbReference type="PANTHER" id="PTHR37422">
    <property type="entry name" value="TEICHURONIC ACID BIOSYNTHESIS PROTEIN TUAE"/>
    <property type="match status" value="1"/>
</dbReference>
<dbReference type="PANTHER" id="PTHR37422:SF17">
    <property type="entry name" value="O-ANTIGEN LIGASE"/>
    <property type="match status" value="1"/>
</dbReference>
<feature type="transmembrane region" description="Helical" evidence="1">
    <location>
        <begin position="181"/>
        <end position="197"/>
    </location>
</feature>
<feature type="transmembrane region" description="Helical" evidence="1">
    <location>
        <begin position="31"/>
        <end position="49"/>
    </location>
</feature>
<feature type="transmembrane region" description="Helical" evidence="1">
    <location>
        <begin position="156"/>
        <end position="174"/>
    </location>
</feature>
<dbReference type="AlphaFoldDB" id="A0A6N7QZW6"/>
<proteinExistence type="predicted"/>
<name>A0A6N7QZW6_9BACI</name>
<evidence type="ECO:0008006" key="4">
    <source>
        <dbReference type="Google" id="ProtNLM"/>
    </source>
</evidence>
<feature type="transmembrane region" description="Helical" evidence="1">
    <location>
        <begin position="86"/>
        <end position="103"/>
    </location>
</feature>
<feature type="transmembrane region" description="Helical" evidence="1">
    <location>
        <begin position="283"/>
        <end position="301"/>
    </location>
</feature>
<keyword evidence="3" id="KW-1185">Reference proteome</keyword>
<evidence type="ECO:0000313" key="3">
    <source>
        <dbReference type="Proteomes" id="UP000435187"/>
    </source>
</evidence>
<dbReference type="EMBL" id="WJEE01000036">
    <property type="protein sequence ID" value="MRI67618.1"/>
    <property type="molecule type" value="Genomic_DNA"/>
</dbReference>
<keyword evidence="1" id="KW-0472">Membrane</keyword>
<dbReference type="Proteomes" id="UP000435187">
    <property type="component" value="Unassembled WGS sequence"/>
</dbReference>
<organism evidence="2 3">
    <name type="scientific">Gracilibacillus thailandensis</name>
    <dbReference type="NCBI Taxonomy" id="563735"/>
    <lineage>
        <taxon>Bacteria</taxon>
        <taxon>Bacillati</taxon>
        <taxon>Bacillota</taxon>
        <taxon>Bacilli</taxon>
        <taxon>Bacillales</taxon>
        <taxon>Bacillaceae</taxon>
        <taxon>Gracilibacillus</taxon>
    </lineage>
</organism>
<feature type="transmembrane region" description="Helical" evidence="1">
    <location>
        <begin position="251"/>
        <end position="271"/>
    </location>
</feature>
<keyword evidence="1" id="KW-0812">Transmembrane</keyword>
<gene>
    <name evidence="2" type="ORF">GH885_14945</name>
</gene>
<dbReference type="RefSeq" id="WP_194928284.1">
    <property type="nucleotide sequence ID" value="NZ_WJEE01000036.1"/>
</dbReference>
<protein>
    <recommendedName>
        <fullName evidence="4">O-antigen ligase domain-containing protein</fullName>
    </recommendedName>
</protein>
<sequence>MMRWFFFVLLSLLFMFSPLQQGLYFDSDLYMVHIFIYVLSFLLLLRVLYDQDFTTWNDLMFILIIPICYLISLIQAKHPEGAFNMVFRWTTYISFFYLLYWSINKHPKIRQLAPYIYYATGVLIAFHMLLNQFGLLNDPGAFIKDRFAGVFQYPNTFGMVMVAFYMFGLVMLLNKKQNGRGIFFYAFPLTAFIVAFLESYSRGMYLIFPVVWLIGVCCFSFHHQLRYILYSMITMLSGMLVYILLQKGNMFLTGISSVVLSLLSFLVIWWIYQLDLNVGLKKFHRGILPVIVIFFGVLFGFDLANQGLIYKQLPANLQERMASISDSSTARERVLIVEDAMEASLDAPLIGQGGKHGNLSIVIINNCLIKLRKYIMNISK</sequence>
<evidence type="ECO:0000313" key="2">
    <source>
        <dbReference type="EMBL" id="MRI67618.1"/>
    </source>
</evidence>
<accession>A0A6N7QZW6</accession>
<keyword evidence="1" id="KW-1133">Transmembrane helix</keyword>
<feature type="transmembrane region" description="Helical" evidence="1">
    <location>
        <begin position="56"/>
        <end position="74"/>
    </location>
</feature>
<feature type="transmembrane region" description="Helical" evidence="1">
    <location>
        <begin position="115"/>
        <end position="136"/>
    </location>
</feature>
<dbReference type="InterPro" id="IPR051533">
    <property type="entry name" value="WaaL-like"/>
</dbReference>
<evidence type="ECO:0000256" key="1">
    <source>
        <dbReference type="SAM" id="Phobius"/>
    </source>
</evidence>